<evidence type="ECO:0000313" key="6">
    <source>
        <dbReference type="Proteomes" id="UP000433575"/>
    </source>
</evidence>
<dbReference type="Gene3D" id="3.90.190.10">
    <property type="entry name" value="Protein tyrosine phosphatase superfamily"/>
    <property type="match status" value="1"/>
</dbReference>
<evidence type="ECO:0000259" key="3">
    <source>
        <dbReference type="PROSITE" id="PS50056"/>
    </source>
</evidence>
<dbReference type="PROSITE" id="PS00383">
    <property type="entry name" value="TYR_PHOSPHATASE_1"/>
    <property type="match status" value="1"/>
</dbReference>
<dbReference type="InterPro" id="IPR016130">
    <property type="entry name" value="Tyr_Pase_AS"/>
</dbReference>
<protein>
    <submittedName>
        <fullName evidence="4">Protein-tyrosine-phosphatase</fullName>
    </submittedName>
</protein>
<reference evidence="6 7" key="1">
    <citation type="journal article" date="2019" name="Nat. Med.">
        <title>A library of human gut bacterial isolates paired with longitudinal multiomics data enables mechanistic microbiome research.</title>
        <authorList>
            <person name="Poyet M."/>
            <person name="Groussin M."/>
            <person name="Gibbons S.M."/>
            <person name="Avila-Pacheco J."/>
            <person name="Jiang X."/>
            <person name="Kearney S.M."/>
            <person name="Perrotta A.R."/>
            <person name="Berdy B."/>
            <person name="Zhao S."/>
            <person name="Lieberman T.D."/>
            <person name="Swanson P.K."/>
            <person name="Smith M."/>
            <person name="Roesemann S."/>
            <person name="Alexander J.E."/>
            <person name="Rich S.A."/>
            <person name="Livny J."/>
            <person name="Vlamakis H."/>
            <person name="Clish C."/>
            <person name="Bullock K."/>
            <person name="Deik A."/>
            <person name="Scott J."/>
            <person name="Pierce K.A."/>
            <person name="Xavier R.J."/>
            <person name="Alm E.J."/>
        </authorList>
    </citation>
    <scope>NUCLEOTIDE SEQUENCE [LARGE SCALE GENOMIC DNA]</scope>
    <source>
        <strain evidence="4 6">BIOML-A4</strain>
        <strain evidence="5 7">BIOML-A5</strain>
    </source>
</reference>
<dbReference type="EMBL" id="WKPJ01000003">
    <property type="protein sequence ID" value="MSA88441.1"/>
    <property type="molecule type" value="Genomic_DNA"/>
</dbReference>
<dbReference type="InterPro" id="IPR029021">
    <property type="entry name" value="Prot-tyrosine_phosphatase-like"/>
</dbReference>
<dbReference type="InterPro" id="IPR000387">
    <property type="entry name" value="Tyr_Pase_dom"/>
</dbReference>
<evidence type="ECO:0000256" key="2">
    <source>
        <dbReference type="SAM" id="MobiDB-lite"/>
    </source>
</evidence>
<gene>
    <name evidence="5" type="ORF">GKD88_05565</name>
    <name evidence="4" type="ORF">GKE08_03795</name>
</gene>
<comment type="similarity">
    <text evidence="1">Belongs to the protein-tyrosine phosphatase family.</text>
</comment>
<evidence type="ECO:0000256" key="1">
    <source>
        <dbReference type="ARBA" id="ARBA00009580"/>
    </source>
</evidence>
<name>A0A6N7S3J3_9FIRM</name>
<sequence>MENKPILQGTHNTRELGGYPLKEGRQTKENRFLRSDSLCGITLEDRQLLKRKGLSLVIDLRSQYEQEQAPDPKLGVPHLSFPLLDQVNSGMSSAGFPSNMGDVYIGLLDHSQDTIRRIFEAMAETEGCILFHCSAGKDRTGVTAMLLLDLAGAEEALIIEDYAASAFNLYPHLQDQMEMLQKMGVKDPDALLGSPKSNMIRTLEHLRKMYGTAEKYLRKIGVSDAKIEVLKASLQERVE</sequence>
<dbReference type="SUPFAM" id="SSF52799">
    <property type="entry name" value="(Phosphotyrosine protein) phosphatases II"/>
    <property type="match status" value="1"/>
</dbReference>
<dbReference type="Pfam" id="PF13350">
    <property type="entry name" value="Y_phosphatase3"/>
    <property type="match status" value="1"/>
</dbReference>
<keyword evidence="7" id="KW-1185">Reference proteome</keyword>
<dbReference type="OrthoDB" id="1188001at2"/>
<dbReference type="GO" id="GO:0004721">
    <property type="term" value="F:phosphoprotein phosphatase activity"/>
    <property type="evidence" value="ECO:0007669"/>
    <property type="project" value="InterPro"/>
</dbReference>
<comment type="caution">
    <text evidence="4">The sequence shown here is derived from an EMBL/GenBank/DDBJ whole genome shotgun (WGS) entry which is preliminary data.</text>
</comment>
<dbReference type="PANTHER" id="PTHR31126:SF1">
    <property type="entry name" value="TYROSINE SPECIFIC PROTEIN PHOSPHATASES DOMAIN-CONTAINING PROTEIN"/>
    <property type="match status" value="1"/>
</dbReference>
<accession>A0A6N7S3J3</accession>
<feature type="region of interest" description="Disordered" evidence="2">
    <location>
        <begin position="1"/>
        <end position="23"/>
    </location>
</feature>
<dbReference type="AlphaFoldDB" id="A0A6N7S3J3"/>
<dbReference type="PROSITE" id="PS50056">
    <property type="entry name" value="TYR_PHOSPHATASE_2"/>
    <property type="match status" value="1"/>
</dbReference>
<feature type="domain" description="Tyrosine specific protein phosphatases" evidence="3">
    <location>
        <begin position="109"/>
        <end position="148"/>
    </location>
</feature>
<evidence type="ECO:0000313" key="5">
    <source>
        <dbReference type="EMBL" id="MSC32585.1"/>
    </source>
</evidence>
<dbReference type="PANTHER" id="PTHR31126">
    <property type="entry name" value="TYROSINE-PROTEIN PHOSPHATASE"/>
    <property type="match status" value="1"/>
</dbReference>
<dbReference type="RefSeq" id="WP_154238004.1">
    <property type="nucleotide sequence ID" value="NZ_CALJPI010000225.1"/>
</dbReference>
<dbReference type="Proteomes" id="UP000433575">
    <property type="component" value="Unassembled WGS sequence"/>
</dbReference>
<dbReference type="EMBL" id="WKPI01000006">
    <property type="protein sequence ID" value="MSC32585.1"/>
    <property type="molecule type" value="Genomic_DNA"/>
</dbReference>
<evidence type="ECO:0000313" key="4">
    <source>
        <dbReference type="EMBL" id="MSA88441.1"/>
    </source>
</evidence>
<evidence type="ECO:0000313" key="7">
    <source>
        <dbReference type="Proteomes" id="UP000480929"/>
    </source>
</evidence>
<proteinExistence type="inferred from homology"/>
<dbReference type="Proteomes" id="UP000480929">
    <property type="component" value="Unassembled WGS sequence"/>
</dbReference>
<organism evidence="4 6">
    <name type="scientific">Holdemania massiliensis</name>
    <dbReference type="NCBI Taxonomy" id="1468449"/>
    <lineage>
        <taxon>Bacteria</taxon>
        <taxon>Bacillati</taxon>
        <taxon>Bacillota</taxon>
        <taxon>Erysipelotrichia</taxon>
        <taxon>Erysipelotrichales</taxon>
        <taxon>Erysipelotrichaceae</taxon>
        <taxon>Holdemania</taxon>
    </lineage>
</organism>
<dbReference type="InterPro" id="IPR026893">
    <property type="entry name" value="Tyr/Ser_Pase_IphP-type"/>
</dbReference>